<gene>
    <name evidence="3" type="ORF">EIP91_010538</name>
</gene>
<evidence type="ECO:0000313" key="4">
    <source>
        <dbReference type="Proteomes" id="UP000292702"/>
    </source>
</evidence>
<dbReference type="PANTHER" id="PTHR34883">
    <property type="entry name" value="SERINE-RICH PROTEIN, PUTATIVE-RELATED-RELATED"/>
    <property type="match status" value="1"/>
</dbReference>
<feature type="compositionally biased region" description="Low complexity" evidence="1">
    <location>
        <begin position="206"/>
        <end position="219"/>
    </location>
</feature>
<dbReference type="InterPro" id="IPR052953">
    <property type="entry name" value="Ser-rich/MCO-related"/>
</dbReference>
<evidence type="ECO:0000313" key="3">
    <source>
        <dbReference type="EMBL" id="TCD60216.1"/>
    </source>
</evidence>
<reference evidence="3 4" key="1">
    <citation type="submission" date="2018-11" db="EMBL/GenBank/DDBJ databases">
        <title>Genome assembly of Steccherinum ochraceum LE-BIN_3174, the white-rot fungus of the Steccherinaceae family (The Residual Polyporoid clade, Polyporales, Basidiomycota).</title>
        <authorList>
            <person name="Fedorova T.V."/>
            <person name="Glazunova O.A."/>
            <person name="Landesman E.O."/>
            <person name="Moiseenko K.V."/>
            <person name="Psurtseva N.V."/>
            <person name="Savinova O.S."/>
            <person name="Shakhova N.V."/>
            <person name="Tyazhelova T.V."/>
            <person name="Vasina D.V."/>
        </authorList>
    </citation>
    <scope>NUCLEOTIDE SEQUENCE [LARGE SCALE GENOMIC DNA]</scope>
    <source>
        <strain evidence="3 4">LE-BIN_3174</strain>
    </source>
</reference>
<feature type="compositionally biased region" description="Low complexity" evidence="1">
    <location>
        <begin position="226"/>
        <end position="255"/>
    </location>
</feature>
<evidence type="ECO:0008006" key="5">
    <source>
        <dbReference type="Google" id="ProtNLM"/>
    </source>
</evidence>
<feature type="chain" id="PRO_5020654462" description="Phytocyanin domain-containing protein" evidence="2">
    <location>
        <begin position="19"/>
        <end position="276"/>
    </location>
</feature>
<dbReference type="InterPro" id="IPR008972">
    <property type="entry name" value="Cupredoxin"/>
</dbReference>
<keyword evidence="2" id="KW-0732">Signal</keyword>
<dbReference type="EMBL" id="RWJN01000637">
    <property type="protein sequence ID" value="TCD60216.1"/>
    <property type="molecule type" value="Genomic_DNA"/>
</dbReference>
<evidence type="ECO:0000256" key="2">
    <source>
        <dbReference type="SAM" id="SignalP"/>
    </source>
</evidence>
<dbReference type="AlphaFoldDB" id="A0A4R0R2P3"/>
<protein>
    <recommendedName>
        <fullName evidence="5">Phytocyanin domain-containing protein</fullName>
    </recommendedName>
</protein>
<dbReference type="STRING" id="92696.A0A4R0R2P3"/>
<proteinExistence type="predicted"/>
<dbReference type="OrthoDB" id="1921208at2759"/>
<comment type="caution">
    <text evidence="3">The sequence shown here is derived from an EMBL/GenBank/DDBJ whole genome shotgun (WGS) entry which is preliminary data.</text>
</comment>
<feature type="signal peptide" evidence="2">
    <location>
        <begin position="1"/>
        <end position="18"/>
    </location>
</feature>
<organism evidence="3 4">
    <name type="scientific">Steccherinum ochraceum</name>
    <dbReference type="NCBI Taxonomy" id="92696"/>
    <lineage>
        <taxon>Eukaryota</taxon>
        <taxon>Fungi</taxon>
        <taxon>Dikarya</taxon>
        <taxon>Basidiomycota</taxon>
        <taxon>Agaricomycotina</taxon>
        <taxon>Agaricomycetes</taxon>
        <taxon>Polyporales</taxon>
        <taxon>Steccherinaceae</taxon>
        <taxon>Steccherinum</taxon>
    </lineage>
</organism>
<accession>A0A4R0R2P3</accession>
<dbReference type="Proteomes" id="UP000292702">
    <property type="component" value="Unassembled WGS sequence"/>
</dbReference>
<feature type="compositionally biased region" description="Gly residues" evidence="1">
    <location>
        <begin position="192"/>
        <end position="205"/>
    </location>
</feature>
<keyword evidence="4" id="KW-1185">Reference proteome</keyword>
<sequence>MFKLQVAFVFALLPAILASPPIARQNTATTNVQVAPGGQLTFSTQMVQSTPGGTVVFAFGDDPHSATQSSFDAPCTPLDGGFDSGLQTNKEFTITITDDTKPVYVFSKAGTDCGQGMVMVINPPSGNAAQGFDGFLAAAQKIGSGEKPVSDSGFVGGGVGAAASAAPSDLPPCPTTSNFFSNLFGGPCASGGAGGATPTATGGGSPQTPAANTSGGATPTAPPSSPASTSATSTSTGSAPGITQSQSQSTSGSSNSVFMNGRLGVAAAALALGMLI</sequence>
<feature type="region of interest" description="Disordered" evidence="1">
    <location>
        <begin position="192"/>
        <end position="255"/>
    </location>
</feature>
<evidence type="ECO:0000256" key="1">
    <source>
        <dbReference type="SAM" id="MobiDB-lite"/>
    </source>
</evidence>
<dbReference type="SUPFAM" id="SSF49503">
    <property type="entry name" value="Cupredoxins"/>
    <property type="match status" value="1"/>
</dbReference>
<dbReference type="Gene3D" id="2.60.40.420">
    <property type="entry name" value="Cupredoxins - blue copper proteins"/>
    <property type="match status" value="1"/>
</dbReference>
<dbReference type="PANTHER" id="PTHR34883:SF15">
    <property type="entry name" value="EXTRACELLULAR SERINE-RICH PROTEIN"/>
    <property type="match status" value="1"/>
</dbReference>
<name>A0A4R0R2P3_9APHY</name>